<dbReference type="Pfam" id="PF12838">
    <property type="entry name" value="Fer4_7"/>
    <property type="match status" value="1"/>
</dbReference>
<evidence type="ECO:0000256" key="4">
    <source>
        <dbReference type="ARBA" id="ARBA00023004"/>
    </source>
</evidence>
<feature type="binding site" evidence="6">
    <location>
        <position position="149"/>
    </location>
    <ligand>
        <name>[4Fe-4S] cluster</name>
        <dbReference type="ChEBI" id="CHEBI:49883"/>
        <label>3</label>
    </ligand>
</feature>
<dbReference type="InterPro" id="IPR050157">
    <property type="entry name" value="PSI_iron-sulfur_center"/>
</dbReference>
<dbReference type="EMBL" id="JACCDF010000008">
    <property type="protein sequence ID" value="NYS61123.1"/>
    <property type="molecule type" value="Genomic_DNA"/>
</dbReference>
<feature type="binding site" evidence="6">
    <location>
        <position position="45"/>
    </location>
    <ligand>
        <name>[4Fe-4S] cluster</name>
        <dbReference type="ChEBI" id="CHEBI:49883"/>
        <label>1</label>
    </ligand>
</feature>
<dbReference type="InterPro" id="IPR004496">
    <property type="entry name" value="NapF"/>
</dbReference>
<dbReference type="PROSITE" id="PS00198">
    <property type="entry name" value="4FE4S_FER_1"/>
    <property type="match status" value="1"/>
</dbReference>
<feature type="binding site" evidence="6">
    <location>
        <position position="74"/>
    </location>
    <ligand>
        <name>[4Fe-4S] cluster</name>
        <dbReference type="ChEBI" id="CHEBI:49883"/>
        <label>2</label>
    </ligand>
</feature>
<evidence type="ECO:0000256" key="3">
    <source>
        <dbReference type="ARBA" id="ARBA00022737"/>
    </source>
</evidence>
<feature type="binding site" evidence="6">
    <location>
        <position position="42"/>
    </location>
    <ligand>
        <name>[4Fe-4S] cluster</name>
        <dbReference type="ChEBI" id="CHEBI:49883"/>
        <label>1</label>
    </ligand>
</feature>
<reference evidence="8 9" key="1">
    <citation type="journal article" date="2015" name="Int. J. Syst. Evol. Microbiol.">
        <title>Halomonas salicampi sp. nov., a halotolerant and alkalitolerant bacterium isolated from a saltern soil.</title>
        <authorList>
            <person name="Lee J.C."/>
            <person name="Kim Y.S."/>
            <person name="Yun B.S."/>
            <person name="Whang K.S."/>
        </authorList>
    </citation>
    <scope>NUCLEOTIDE SEQUENCE [LARGE SCALE GENOMIC DNA]</scope>
    <source>
        <strain evidence="8 9">BH103</strain>
    </source>
</reference>
<dbReference type="Proteomes" id="UP000586119">
    <property type="component" value="Unassembled WGS sequence"/>
</dbReference>
<feature type="domain" description="4Fe-4S ferredoxin-type" evidence="7">
    <location>
        <begin position="140"/>
        <end position="169"/>
    </location>
</feature>
<dbReference type="AlphaFoldDB" id="A0A7Z0LLL1"/>
<proteinExistence type="inferred from homology"/>
<feature type="binding site" evidence="6">
    <location>
        <position position="71"/>
    </location>
    <ligand>
        <name>[4Fe-4S] cluster</name>
        <dbReference type="ChEBI" id="CHEBI:49883"/>
        <label>2</label>
    </ligand>
</feature>
<comment type="caution">
    <text evidence="8">The sequence shown here is derived from an EMBL/GenBank/DDBJ whole genome shotgun (WGS) entry which is preliminary data.</text>
</comment>
<feature type="binding site" evidence="6">
    <location>
        <position position="39"/>
    </location>
    <ligand>
        <name>[4Fe-4S] cluster</name>
        <dbReference type="ChEBI" id="CHEBI:49883"/>
        <label>1</label>
    </ligand>
</feature>
<comment type="similarity">
    <text evidence="6">Belongs to the NapF family.</text>
</comment>
<keyword evidence="9" id="KW-1185">Reference proteome</keyword>
<evidence type="ECO:0000259" key="7">
    <source>
        <dbReference type="PROSITE" id="PS51379"/>
    </source>
</evidence>
<evidence type="ECO:0000256" key="5">
    <source>
        <dbReference type="ARBA" id="ARBA00023014"/>
    </source>
</evidence>
<keyword evidence="2 6" id="KW-0479">Metal-binding</keyword>
<name>A0A7Z0LLL1_9GAMM</name>
<accession>A0A7Z0LLL1</accession>
<dbReference type="GO" id="GO:0046872">
    <property type="term" value="F:metal ion binding"/>
    <property type="evidence" value="ECO:0007669"/>
    <property type="project" value="UniProtKB-KW"/>
</dbReference>
<dbReference type="NCBIfam" id="TIGR00402">
    <property type="entry name" value="napF"/>
    <property type="match status" value="1"/>
</dbReference>
<dbReference type="SUPFAM" id="SSF54862">
    <property type="entry name" value="4Fe-4S ferredoxins"/>
    <property type="match status" value="1"/>
</dbReference>
<dbReference type="PANTHER" id="PTHR24960:SF79">
    <property type="entry name" value="PHOTOSYSTEM I IRON-SULFUR CENTER"/>
    <property type="match status" value="1"/>
</dbReference>
<evidence type="ECO:0000313" key="9">
    <source>
        <dbReference type="Proteomes" id="UP000586119"/>
    </source>
</evidence>
<dbReference type="PANTHER" id="PTHR24960">
    <property type="entry name" value="PHOTOSYSTEM I IRON-SULFUR CENTER-RELATED"/>
    <property type="match status" value="1"/>
</dbReference>
<comment type="subcellular location">
    <subcellularLocation>
        <location evidence="6">Cytoplasm</location>
    </subcellularLocation>
</comment>
<feature type="binding site" evidence="6">
    <location>
        <position position="49"/>
    </location>
    <ligand>
        <name>[4Fe-4S] cluster</name>
        <dbReference type="ChEBI" id="CHEBI:49883"/>
        <label>1</label>
    </ligand>
</feature>
<dbReference type="InterPro" id="IPR017896">
    <property type="entry name" value="4Fe4S_Fe-S-bd"/>
</dbReference>
<comment type="function">
    <text evidence="6">Could be involved in the maturation of NapA, the catalytic subunit of the periplasmic nitrate reductase, before its export into the periplasm.</text>
</comment>
<dbReference type="CDD" id="cd10564">
    <property type="entry name" value="NapF_like"/>
    <property type="match status" value="1"/>
</dbReference>
<gene>
    <name evidence="6 8" type="primary">napF</name>
    <name evidence="8" type="ORF">HZS81_10195</name>
</gene>
<evidence type="ECO:0000313" key="8">
    <source>
        <dbReference type="EMBL" id="NYS61123.1"/>
    </source>
</evidence>
<feature type="binding site" evidence="6">
    <location>
        <position position="155"/>
    </location>
    <ligand>
        <name>[4Fe-4S] cluster</name>
        <dbReference type="ChEBI" id="CHEBI:49883"/>
        <label>3</label>
    </ligand>
</feature>
<evidence type="ECO:0000256" key="1">
    <source>
        <dbReference type="ARBA" id="ARBA00022485"/>
    </source>
</evidence>
<dbReference type="GO" id="GO:0005737">
    <property type="term" value="C:cytoplasm"/>
    <property type="evidence" value="ECO:0007669"/>
    <property type="project" value="UniProtKB-SubCell"/>
</dbReference>
<comment type="cofactor">
    <cofactor evidence="6">
        <name>[4Fe-4S] cluster</name>
        <dbReference type="ChEBI" id="CHEBI:49883"/>
    </cofactor>
</comment>
<dbReference type="RefSeq" id="WP_179930454.1">
    <property type="nucleotide sequence ID" value="NZ_JACCDF010000008.1"/>
</dbReference>
<feature type="binding site" evidence="6">
    <location>
        <position position="152"/>
    </location>
    <ligand>
        <name>[4Fe-4S] cluster</name>
        <dbReference type="ChEBI" id="CHEBI:49883"/>
        <label>3</label>
    </ligand>
</feature>
<organism evidence="8 9">
    <name type="scientific">Vreelandella salicampi</name>
    <dbReference type="NCBI Taxonomy" id="1449798"/>
    <lineage>
        <taxon>Bacteria</taxon>
        <taxon>Pseudomonadati</taxon>
        <taxon>Pseudomonadota</taxon>
        <taxon>Gammaproteobacteria</taxon>
        <taxon>Oceanospirillales</taxon>
        <taxon>Halomonadaceae</taxon>
        <taxon>Vreelandella</taxon>
    </lineage>
</organism>
<sequence>MRLHNHGHNNQRRQLFRSLTGKANVKRPPWARDDFLTVCTRCDACITQCPEKVLVRGGGGYPEISFAQDGCTLCGECAEVCEPEALLPPKSGAVNAAAFPWRAEIAPHCLALGGIHCQSCQDACEWRAIAFPLVAGGKPPTPVLDSERCTGCGACQPACPNDAITMVNLHPAGT</sequence>
<dbReference type="HAMAP" id="MF_02201">
    <property type="entry name" value="NapF"/>
    <property type="match status" value="1"/>
</dbReference>
<feature type="domain" description="4Fe-4S ferredoxin-type" evidence="7">
    <location>
        <begin position="28"/>
        <end position="59"/>
    </location>
</feature>
<keyword evidence="6" id="KW-0963">Cytoplasm</keyword>
<feature type="binding site" evidence="6">
    <location>
        <position position="77"/>
    </location>
    <ligand>
        <name>[4Fe-4S] cluster</name>
        <dbReference type="ChEBI" id="CHEBI:49883"/>
        <label>2</label>
    </ligand>
</feature>
<comment type="subunit">
    <text evidence="6">Interacts with the cytoplasmic NapA precursor.</text>
</comment>
<dbReference type="PROSITE" id="PS51379">
    <property type="entry name" value="4FE4S_FER_2"/>
    <property type="match status" value="3"/>
</dbReference>
<keyword evidence="5 6" id="KW-0411">Iron-sulfur</keyword>
<dbReference type="InterPro" id="IPR017900">
    <property type="entry name" value="4Fe4S_Fe_S_CS"/>
</dbReference>
<dbReference type="Gene3D" id="3.30.70.20">
    <property type="match status" value="2"/>
</dbReference>
<dbReference type="GO" id="GO:0051539">
    <property type="term" value="F:4 iron, 4 sulfur cluster binding"/>
    <property type="evidence" value="ECO:0007669"/>
    <property type="project" value="UniProtKB-UniRule"/>
</dbReference>
<keyword evidence="4 6" id="KW-0408">Iron</keyword>
<feature type="binding site" evidence="6">
    <location>
        <position position="159"/>
    </location>
    <ligand>
        <name>[4Fe-4S] cluster</name>
        <dbReference type="ChEBI" id="CHEBI:49883"/>
        <label>3</label>
    </ligand>
</feature>
<feature type="domain" description="4Fe-4S ferredoxin-type" evidence="7">
    <location>
        <begin position="62"/>
        <end position="91"/>
    </location>
</feature>
<keyword evidence="1 6" id="KW-0004">4Fe-4S</keyword>
<protein>
    <recommendedName>
        <fullName evidence="6">Ferredoxin-type protein NapF</fullName>
    </recommendedName>
</protein>
<feature type="binding site" evidence="6">
    <location>
        <position position="81"/>
    </location>
    <ligand>
        <name>[4Fe-4S] cluster</name>
        <dbReference type="ChEBI" id="CHEBI:49883"/>
        <label>2</label>
    </ligand>
</feature>
<keyword evidence="3 6" id="KW-0677">Repeat</keyword>
<evidence type="ECO:0000256" key="6">
    <source>
        <dbReference type="HAMAP-Rule" id="MF_02201"/>
    </source>
</evidence>
<dbReference type="Pfam" id="PF13187">
    <property type="entry name" value="Fer4_9"/>
    <property type="match status" value="1"/>
</dbReference>
<evidence type="ECO:0000256" key="2">
    <source>
        <dbReference type="ARBA" id="ARBA00022723"/>
    </source>
</evidence>